<feature type="domain" description="DNA primase/polymerase bifunctional N-terminal" evidence="1">
    <location>
        <begin position="7"/>
        <end position="155"/>
    </location>
</feature>
<dbReference type="PANTHER" id="PTHR34985:SF1">
    <property type="entry name" value="SLR0554 PROTEIN"/>
    <property type="match status" value="1"/>
</dbReference>
<evidence type="ECO:0000313" key="2">
    <source>
        <dbReference type="EMBL" id="CAB4150431.1"/>
    </source>
</evidence>
<dbReference type="Pfam" id="PF05272">
    <property type="entry name" value="VapE-like_dom"/>
    <property type="match status" value="1"/>
</dbReference>
<dbReference type="SMART" id="SM00943">
    <property type="entry name" value="Prim-Pol"/>
    <property type="match status" value="1"/>
</dbReference>
<accession>A0A6J5MWU5</accession>
<dbReference type="InterPro" id="IPR007936">
    <property type="entry name" value="VapE-like_dom"/>
</dbReference>
<dbReference type="Pfam" id="PF08708">
    <property type="entry name" value="PriCT_1"/>
    <property type="match status" value="1"/>
</dbReference>
<gene>
    <name evidence="2" type="ORF">UFOVP571_38</name>
</gene>
<organism evidence="2">
    <name type="scientific">uncultured Caudovirales phage</name>
    <dbReference type="NCBI Taxonomy" id="2100421"/>
    <lineage>
        <taxon>Viruses</taxon>
        <taxon>Duplodnaviria</taxon>
        <taxon>Heunggongvirae</taxon>
        <taxon>Uroviricota</taxon>
        <taxon>Caudoviricetes</taxon>
        <taxon>Peduoviridae</taxon>
        <taxon>Maltschvirus</taxon>
        <taxon>Maltschvirus maltsch</taxon>
    </lineage>
</organism>
<dbReference type="InterPro" id="IPR015330">
    <property type="entry name" value="DNA_primase/pol_bifunc_N"/>
</dbReference>
<dbReference type="InterPro" id="IPR014820">
    <property type="entry name" value="PriCT_1"/>
</dbReference>
<protein>
    <submittedName>
        <fullName evidence="2">COG5545 Predicted P-loop ATPase and inactivated derivatives</fullName>
    </submittedName>
</protein>
<dbReference type="PANTHER" id="PTHR34985">
    <property type="entry name" value="SLR0554 PROTEIN"/>
    <property type="match status" value="1"/>
</dbReference>
<dbReference type="SUPFAM" id="SSF56747">
    <property type="entry name" value="Prim-pol domain"/>
    <property type="match status" value="1"/>
</dbReference>
<evidence type="ECO:0000259" key="1">
    <source>
        <dbReference type="SMART" id="SM00943"/>
    </source>
</evidence>
<reference evidence="2" key="1">
    <citation type="submission" date="2020-04" db="EMBL/GenBank/DDBJ databases">
        <authorList>
            <person name="Chiriac C."/>
            <person name="Salcher M."/>
            <person name="Ghai R."/>
            <person name="Kavagutti S V."/>
        </authorList>
    </citation>
    <scope>NUCLEOTIDE SEQUENCE</scope>
</reference>
<sequence>MSLIETIKQYHRYGLVITPLRGKVPVLKNWQSQNQLNIEEFKDILSAGFVIPKNFLVIDVDNHNDNQGTLSLKKMSENFGFNFEANAKVKIRTANGGLHLYYKLDQDATIPNGLTGYASIEFKHTGRQVVIPESVLENGKKYEFDILSDDDFSALNLLPENFLKELLKQPKTPIKINSKIPPKDLKADVEYFKTILNEYPEIKSGQRNDVMYKLACVGRERALSPEKTLSILIEFNSEKIQPKLGKHEVSHCVKSAFKYAKGDNHSVSIFENSEEAEQPIDLSPEAHANLWKESLITDKNGIPSRTKFATHNTQLFLTHMPMFKEKIAVNLFSMDTIWKTPAPWHKALTTECDRVLDDDDLIRIRESLNEVGYDPTPTHILEACRAVSLRNEWHPVKDYLEELPEWDGKERLKLFFPEYCGAEHNAYTEEIGVKIFTALVARVYNPGCKFDYLPILIGGEGIGKSTLLKDIAIKDRWFTDNLGSIENKDVILRMRSKWVVENAEMTSFNRTDPQEVKAFLSRCVDRDRLPYDRLPRDLPRQCVIFGTTNKDRFLQSETGNRRMWPIEVIKINRAKVKQDLPHFYAEAIYRFKNHEELTLTNPEAIAIAKQIQDDRYNEDDWQEFILRFLDENKSDKTSILKIWEECFGKDPAHLGVKEQSRIGKILRRMGWVRKTVRVGDKSVSGFMKKS</sequence>
<name>A0A6J5MWU5_9CAUD</name>
<dbReference type="Pfam" id="PF09250">
    <property type="entry name" value="Prim-Pol"/>
    <property type="match status" value="1"/>
</dbReference>
<dbReference type="EMBL" id="LR796543">
    <property type="protein sequence ID" value="CAB4150431.1"/>
    <property type="molecule type" value="Genomic_DNA"/>
</dbReference>
<proteinExistence type="predicted"/>